<dbReference type="KEGG" id="scj:SCANT_v1c00600"/>
<dbReference type="PANTHER" id="PTHR16301">
    <property type="entry name" value="IMPACT-RELATED"/>
    <property type="match status" value="1"/>
</dbReference>
<dbReference type="InterPro" id="IPR023582">
    <property type="entry name" value="Impact"/>
</dbReference>
<dbReference type="InterPro" id="IPR020568">
    <property type="entry name" value="Ribosomal_Su5_D2-typ_SF"/>
</dbReference>
<dbReference type="PANTHER" id="PTHR16301:SF20">
    <property type="entry name" value="IMPACT FAMILY MEMBER YIGZ"/>
    <property type="match status" value="1"/>
</dbReference>
<dbReference type="OrthoDB" id="9813771at2"/>
<dbReference type="Pfam" id="PF01205">
    <property type="entry name" value="Impact_N"/>
    <property type="match status" value="1"/>
</dbReference>
<dbReference type="STRING" id="362837.SCANT_v1c00600"/>
<dbReference type="SUPFAM" id="SSF54211">
    <property type="entry name" value="Ribosomal protein S5 domain 2-like"/>
    <property type="match status" value="1"/>
</dbReference>
<feature type="domain" description="Impact N-terminal" evidence="2">
    <location>
        <begin position="20"/>
        <end position="122"/>
    </location>
</feature>
<protein>
    <recommendedName>
        <fullName evidence="2">Impact N-terminal domain-containing protein</fullName>
    </recommendedName>
</protein>
<dbReference type="InterPro" id="IPR001498">
    <property type="entry name" value="Impact_N"/>
</dbReference>
<dbReference type="Proteomes" id="UP000063919">
    <property type="component" value="Chromosome"/>
</dbReference>
<accession>A0A0M4KDT0</accession>
<evidence type="ECO:0000259" key="2">
    <source>
        <dbReference type="Pfam" id="PF01205"/>
    </source>
</evidence>
<dbReference type="InterPro" id="IPR036956">
    <property type="entry name" value="Impact_N_sf"/>
</dbReference>
<dbReference type="PATRIC" id="fig|362837.3.peg.60"/>
<organism evidence="3 4">
    <name type="scientific">Spiroplasma cantharicola</name>
    <dbReference type="NCBI Taxonomy" id="362837"/>
    <lineage>
        <taxon>Bacteria</taxon>
        <taxon>Bacillati</taxon>
        <taxon>Mycoplasmatota</taxon>
        <taxon>Mollicutes</taxon>
        <taxon>Entomoplasmatales</taxon>
        <taxon>Spiroplasmataceae</taxon>
        <taxon>Spiroplasma</taxon>
    </lineage>
</organism>
<dbReference type="EMBL" id="CP012622">
    <property type="protein sequence ID" value="ALD65970.1"/>
    <property type="molecule type" value="Genomic_DNA"/>
</dbReference>
<keyword evidence="4" id="KW-1185">Reference proteome</keyword>
<reference evidence="3 4" key="1">
    <citation type="journal article" date="2015" name="Genome Announc.">
        <title>Complete Genome Sequence of Spiroplasma cantharicola CC-1T (DSM 21588), a Bacterium Isolated from Soldier Beetle (Cantharis carolinus).</title>
        <authorList>
            <person name="Lo W.S."/>
            <person name="Liu P.Y."/>
            <person name="Kuo C.H."/>
        </authorList>
    </citation>
    <scope>NUCLEOTIDE SEQUENCE [LARGE SCALE GENOMIC DNA]</scope>
    <source>
        <strain evidence="3 4">CC-1</strain>
    </source>
</reference>
<dbReference type="RefSeq" id="WP_053945749.1">
    <property type="nucleotide sequence ID" value="NZ_CP012622.1"/>
</dbReference>
<sequence>MIILKTLISKNIITRSFLTKKSRFITYISKVTNKTELENFIKKHSDKSATHNCYAFKYGHDGLNYGYNNDGEPNGTAGEPLLKLIEVNNVTDIIIFVKRYYGGIKLGTGGLQKAYTNSAIEIIKESEFKKLRLLNQIEINFKIADIKIINLFLIKKAEEVNYTYANDLVTAQFKLDEIKKLDFIKDKINILKIKQGYY</sequence>
<comment type="similarity">
    <text evidence="1">Belongs to the IMPACT family.</text>
</comment>
<dbReference type="GO" id="GO:0006446">
    <property type="term" value="P:regulation of translational initiation"/>
    <property type="evidence" value="ECO:0007669"/>
    <property type="project" value="TreeGrafter"/>
</dbReference>
<dbReference type="GO" id="GO:0005737">
    <property type="term" value="C:cytoplasm"/>
    <property type="evidence" value="ECO:0007669"/>
    <property type="project" value="TreeGrafter"/>
</dbReference>
<gene>
    <name evidence="3" type="ORF">SCANT_v1c00600</name>
</gene>
<dbReference type="Gene3D" id="3.30.230.30">
    <property type="entry name" value="Impact, N-terminal domain"/>
    <property type="match status" value="1"/>
</dbReference>
<evidence type="ECO:0000256" key="1">
    <source>
        <dbReference type="ARBA" id="ARBA00007665"/>
    </source>
</evidence>
<evidence type="ECO:0000313" key="4">
    <source>
        <dbReference type="Proteomes" id="UP000063919"/>
    </source>
</evidence>
<proteinExistence type="inferred from homology"/>
<evidence type="ECO:0000313" key="3">
    <source>
        <dbReference type="EMBL" id="ALD65970.1"/>
    </source>
</evidence>
<dbReference type="AlphaFoldDB" id="A0A0M4KDT0"/>
<name>A0A0M4KDT0_9MOLU</name>